<evidence type="ECO:0000313" key="3">
    <source>
        <dbReference type="Proteomes" id="UP000298213"/>
    </source>
</evidence>
<keyword evidence="1" id="KW-0472">Membrane</keyword>
<sequence length="77" mass="9008">MFPDWIKPWIWLCLAVGLLVPLVIRKRSKLWGEPVQRDQRPVRFWLSLGVGSILAAGSFYDWVLEYPSNDAEQQVKH</sequence>
<reference evidence="2 3" key="1">
    <citation type="submission" date="2019-03" db="EMBL/GenBank/DDBJ databases">
        <title>Genome sequence of Sphingomonas sp. 17J27-24.</title>
        <authorList>
            <person name="Kim M."/>
            <person name="Maeng S."/>
            <person name="Sathiyaraj S."/>
        </authorList>
    </citation>
    <scope>NUCLEOTIDE SEQUENCE [LARGE SCALE GENOMIC DNA]</scope>
    <source>
        <strain evidence="2 3">17J27-24</strain>
    </source>
</reference>
<dbReference type="OrthoDB" id="9960309at2"/>
<dbReference type="EMBL" id="SPDV01000048">
    <property type="protein sequence ID" value="TFI56866.1"/>
    <property type="molecule type" value="Genomic_DNA"/>
</dbReference>
<comment type="caution">
    <text evidence="2">The sequence shown here is derived from an EMBL/GenBank/DDBJ whole genome shotgun (WGS) entry which is preliminary data.</text>
</comment>
<name>A0A4Y8ZR42_9SPHN</name>
<feature type="transmembrane region" description="Helical" evidence="1">
    <location>
        <begin position="44"/>
        <end position="63"/>
    </location>
</feature>
<keyword evidence="3" id="KW-1185">Reference proteome</keyword>
<gene>
    <name evidence="2" type="ORF">E2493_18150</name>
</gene>
<evidence type="ECO:0000313" key="2">
    <source>
        <dbReference type="EMBL" id="TFI56866.1"/>
    </source>
</evidence>
<proteinExistence type="predicted"/>
<keyword evidence="1" id="KW-0812">Transmembrane</keyword>
<evidence type="ECO:0000256" key="1">
    <source>
        <dbReference type="SAM" id="Phobius"/>
    </source>
</evidence>
<dbReference type="AlphaFoldDB" id="A0A4Y8ZR42"/>
<dbReference type="Proteomes" id="UP000298213">
    <property type="component" value="Unassembled WGS sequence"/>
</dbReference>
<keyword evidence="1" id="KW-1133">Transmembrane helix</keyword>
<organism evidence="2 3">
    <name type="scientific">Sphingomonas parva</name>
    <dbReference type="NCBI Taxonomy" id="2555898"/>
    <lineage>
        <taxon>Bacteria</taxon>
        <taxon>Pseudomonadati</taxon>
        <taxon>Pseudomonadota</taxon>
        <taxon>Alphaproteobacteria</taxon>
        <taxon>Sphingomonadales</taxon>
        <taxon>Sphingomonadaceae</taxon>
        <taxon>Sphingomonas</taxon>
    </lineage>
</organism>
<protein>
    <submittedName>
        <fullName evidence="2">Uncharacterized protein</fullName>
    </submittedName>
</protein>
<feature type="transmembrane region" description="Helical" evidence="1">
    <location>
        <begin position="6"/>
        <end position="24"/>
    </location>
</feature>
<accession>A0A4Y8ZR42</accession>
<dbReference type="RefSeq" id="WP_135089754.1">
    <property type="nucleotide sequence ID" value="NZ_SPDV01000048.1"/>
</dbReference>